<evidence type="ECO:0000313" key="7">
    <source>
        <dbReference type="Proteomes" id="UP001569904"/>
    </source>
</evidence>
<dbReference type="SUPFAM" id="SSF52172">
    <property type="entry name" value="CheY-like"/>
    <property type="match status" value="1"/>
</dbReference>
<protein>
    <submittedName>
        <fullName evidence="6">FAD-dependent oxidoreductase</fullName>
    </submittedName>
</protein>
<accession>A0ABV4R3P9</accession>
<dbReference type="PRINTS" id="PR00368">
    <property type="entry name" value="FADPNR"/>
</dbReference>
<evidence type="ECO:0000256" key="4">
    <source>
        <dbReference type="PROSITE-ProRule" id="PRU00169"/>
    </source>
</evidence>
<reference evidence="6 7" key="1">
    <citation type="submission" date="2023-11" db="EMBL/GenBank/DDBJ databases">
        <title>Actinomadura monticuli sp. nov., isolated from volcanic ash.</title>
        <authorList>
            <person name="Lee S.D."/>
            <person name="Yang H."/>
            <person name="Kim I.S."/>
        </authorList>
    </citation>
    <scope>NUCLEOTIDE SEQUENCE [LARGE SCALE GENOMIC DNA]</scope>
    <source>
        <strain evidence="6 7">DSM 45346</strain>
    </source>
</reference>
<keyword evidence="7" id="KW-1185">Reference proteome</keyword>
<dbReference type="SMART" id="SM00448">
    <property type="entry name" value="REC"/>
    <property type="match status" value="1"/>
</dbReference>
<evidence type="ECO:0000256" key="2">
    <source>
        <dbReference type="ARBA" id="ARBA00023002"/>
    </source>
</evidence>
<evidence type="ECO:0000259" key="5">
    <source>
        <dbReference type="PROSITE" id="PS50110"/>
    </source>
</evidence>
<keyword evidence="2" id="KW-0560">Oxidoreductase</keyword>
<keyword evidence="1" id="KW-0285">Flavoprotein</keyword>
<gene>
    <name evidence="6" type="ORF">SM436_27935</name>
</gene>
<dbReference type="RefSeq" id="WP_371944275.1">
    <property type="nucleotide sequence ID" value="NZ_JAXCEH010000022.1"/>
</dbReference>
<feature type="domain" description="Response regulatory" evidence="5">
    <location>
        <begin position="5"/>
        <end position="128"/>
    </location>
</feature>
<dbReference type="InterPro" id="IPR001789">
    <property type="entry name" value="Sig_transdc_resp-reg_receiver"/>
</dbReference>
<dbReference type="Gene3D" id="3.50.50.60">
    <property type="entry name" value="FAD/NAD(P)-binding domain"/>
    <property type="match status" value="2"/>
</dbReference>
<comment type="catalytic activity">
    <reaction evidence="3">
        <text>[thioredoxin]-dithiol + NADP(+) = [thioredoxin]-disulfide + NADPH + H(+)</text>
        <dbReference type="Rhea" id="RHEA:20345"/>
        <dbReference type="Rhea" id="RHEA-COMP:10698"/>
        <dbReference type="Rhea" id="RHEA-COMP:10700"/>
        <dbReference type="ChEBI" id="CHEBI:15378"/>
        <dbReference type="ChEBI" id="CHEBI:29950"/>
        <dbReference type="ChEBI" id="CHEBI:50058"/>
        <dbReference type="ChEBI" id="CHEBI:57783"/>
        <dbReference type="ChEBI" id="CHEBI:58349"/>
        <dbReference type="EC" id="1.8.1.9"/>
    </reaction>
</comment>
<feature type="modified residue" description="4-aspartylphosphate" evidence="4">
    <location>
        <position position="62"/>
    </location>
</feature>
<comment type="caution">
    <text evidence="6">The sequence shown here is derived from an EMBL/GenBank/DDBJ whole genome shotgun (WGS) entry which is preliminary data.</text>
</comment>
<dbReference type="Proteomes" id="UP001569904">
    <property type="component" value="Unassembled WGS sequence"/>
</dbReference>
<dbReference type="PANTHER" id="PTHR48105">
    <property type="entry name" value="THIOREDOXIN REDUCTASE 1-RELATED-RELATED"/>
    <property type="match status" value="1"/>
</dbReference>
<dbReference type="InterPro" id="IPR011006">
    <property type="entry name" value="CheY-like_superfamily"/>
</dbReference>
<dbReference type="EMBL" id="JAXCEH010000022">
    <property type="protein sequence ID" value="MFA1557528.1"/>
    <property type="molecule type" value="Genomic_DNA"/>
</dbReference>
<dbReference type="Gene3D" id="3.40.50.2300">
    <property type="match status" value="1"/>
</dbReference>
<dbReference type="PRINTS" id="PR00469">
    <property type="entry name" value="PNDRDTASEII"/>
</dbReference>
<dbReference type="InterPro" id="IPR050097">
    <property type="entry name" value="Ferredoxin-NADP_redctase_2"/>
</dbReference>
<evidence type="ECO:0000313" key="6">
    <source>
        <dbReference type="EMBL" id="MFA1557528.1"/>
    </source>
</evidence>
<evidence type="ECO:0000256" key="3">
    <source>
        <dbReference type="ARBA" id="ARBA00048132"/>
    </source>
</evidence>
<sequence length="548" mass="58965">MPKPVLLTVDDDPGVSRAVARDLRRRYAERYRIVRADSGREALDALSELRLRGEDTAMLLADHRMPEMDGVEFLERAMDLFPFARRVLLTAYAETDAAIRAINDVDLDHYLLKPWDPPEEKFYPVIDGLLDAWAREDRRPPGALRVVGHRWSSRSYEVRDLLARNQVPYTWLMDTDPEGAELIEAAGSPELPLVVQADGGTLAAPSDTELAAAIGLSSTPSTGFYDLIVVGGGPSGLGAAVYAASEGLRTVVVERRALGGQAGQSSRIENYLGFPDGVTGAQLADRARRQADRFGAELLQAGEVTALESRGTARVVRLSDGTEIAAHAAILATGVAYRRLDAEGVEDFVGRGVFYGAALTEAPSCRDEEVAVVGGANSAGQAAVYLARFAKKVHIIVRADGLERSMSHYLIEQIAATPNIEVHTGKTVCGADGADRLERLTFASPAGKKTIDAHWLFVFIGAEPGTGWLDGFVERDPRGYVLTGPDLVAGGRRPAGWPLARQPYHLETSVPGVFAAGDVRAESMKRVASAVGDGAMAVALVHRYLEQA</sequence>
<evidence type="ECO:0000256" key="1">
    <source>
        <dbReference type="ARBA" id="ARBA00022630"/>
    </source>
</evidence>
<dbReference type="InterPro" id="IPR036188">
    <property type="entry name" value="FAD/NAD-bd_sf"/>
</dbReference>
<organism evidence="6 7">
    <name type="scientific">Actinomadura chokoriensis</name>
    <dbReference type="NCBI Taxonomy" id="454156"/>
    <lineage>
        <taxon>Bacteria</taxon>
        <taxon>Bacillati</taxon>
        <taxon>Actinomycetota</taxon>
        <taxon>Actinomycetes</taxon>
        <taxon>Streptosporangiales</taxon>
        <taxon>Thermomonosporaceae</taxon>
        <taxon>Actinomadura</taxon>
    </lineage>
</organism>
<dbReference type="InterPro" id="IPR023753">
    <property type="entry name" value="FAD/NAD-binding_dom"/>
</dbReference>
<dbReference type="Pfam" id="PF00072">
    <property type="entry name" value="Response_reg"/>
    <property type="match status" value="1"/>
</dbReference>
<dbReference type="PROSITE" id="PS50110">
    <property type="entry name" value="RESPONSE_REGULATORY"/>
    <property type="match status" value="1"/>
</dbReference>
<dbReference type="SUPFAM" id="SSF51905">
    <property type="entry name" value="FAD/NAD(P)-binding domain"/>
    <property type="match status" value="1"/>
</dbReference>
<name>A0ABV4R3P9_9ACTN</name>
<dbReference type="Pfam" id="PF07992">
    <property type="entry name" value="Pyr_redox_2"/>
    <property type="match status" value="1"/>
</dbReference>
<keyword evidence="4" id="KW-0597">Phosphoprotein</keyword>
<proteinExistence type="predicted"/>